<feature type="transmembrane region" description="Helical" evidence="1">
    <location>
        <begin position="12"/>
        <end position="33"/>
    </location>
</feature>
<keyword evidence="3" id="KW-1185">Reference proteome</keyword>
<dbReference type="EMBL" id="JAKZFC010000001">
    <property type="protein sequence ID" value="MCH7321398.1"/>
    <property type="molecule type" value="Genomic_DNA"/>
</dbReference>
<name>A0ABS9UBR6_9BACL</name>
<feature type="transmembrane region" description="Helical" evidence="1">
    <location>
        <begin position="79"/>
        <end position="97"/>
    </location>
</feature>
<keyword evidence="1" id="KW-0472">Membrane</keyword>
<feature type="transmembrane region" description="Helical" evidence="1">
    <location>
        <begin position="53"/>
        <end position="72"/>
    </location>
</feature>
<evidence type="ECO:0008006" key="4">
    <source>
        <dbReference type="Google" id="ProtNLM"/>
    </source>
</evidence>
<accession>A0ABS9UBR6</accession>
<protein>
    <recommendedName>
        <fullName evidence="4">DUF5673 domain-containing protein</fullName>
    </recommendedName>
</protein>
<organism evidence="2 3">
    <name type="scientific">Solibacillus palustris</name>
    <dbReference type="NCBI Taxonomy" id="2908203"/>
    <lineage>
        <taxon>Bacteria</taxon>
        <taxon>Bacillati</taxon>
        <taxon>Bacillota</taxon>
        <taxon>Bacilli</taxon>
        <taxon>Bacillales</taxon>
        <taxon>Caryophanaceae</taxon>
        <taxon>Solibacillus</taxon>
    </lineage>
</organism>
<evidence type="ECO:0000313" key="2">
    <source>
        <dbReference type="EMBL" id="MCH7321398.1"/>
    </source>
</evidence>
<gene>
    <name evidence="2" type="ORF">LZ480_05780</name>
</gene>
<evidence type="ECO:0000313" key="3">
    <source>
        <dbReference type="Proteomes" id="UP001316087"/>
    </source>
</evidence>
<dbReference type="RefSeq" id="WP_241368427.1">
    <property type="nucleotide sequence ID" value="NZ_JAKZFC010000001.1"/>
</dbReference>
<keyword evidence="1" id="KW-0812">Transmembrane</keyword>
<comment type="caution">
    <text evidence="2">The sequence shown here is derived from an EMBL/GenBank/DDBJ whole genome shotgun (WGS) entry which is preliminary data.</text>
</comment>
<evidence type="ECO:0000256" key="1">
    <source>
        <dbReference type="SAM" id="Phobius"/>
    </source>
</evidence>
<sequence>MLNKKSTRAKIGIIAIAVGFIGIIFAIFLPTIMTETLHFSKDNIVLLTPKNNLIISLTSLVLIVATLILLALKHTKLTYSLATLTIIAIIGFCGWTLTNYNAIQNEKIILKSYNNEQIFNWADIEAVIYEYHHELPYGQYIFQTANDEIIINETVKFGTEQKQKIYSTARSMDIAFIERESSE</sequence>
<dbReference type="Proteomes" id="UP001316087">
    <property type="component" value="Unassembled WGS sequence"/>
</dbReference>
<keyword evidence="1" id="KW-1133">Transmembrane helix</keyword>
<proteinExistence type="predicted"/>
<reference evidence="2 3" key="1">
    <citation type="submission" date="2022-03" db="EMBL/GenBank/DDBJ databases">
        <authorList>
            <person name="Jo J.-H."/>
            <person name="Im W.-T."/>
        </authorList>
    </citation>
    <scope>NUCLEOTIDE SEQUENCE [LARGE SCALE GENOMIC DNA]</scope>
    <source>
        <strain evidence="2 3">MA9</strain>
    </source>
</reference>